<dbReference type="InterPro" id="IPR046938">
    <property type="entry name" value="DNA_clamp_sf"/>
</dbReference>
<evidence type="ECO:0000313" key="7">
    <source>
        <dbReference type="Proteomes" id="UP001187531"/>
    </source>
</evidence>
<keyword evidence="7" id="KW-1185">Reference proteome</keyword>
<dbReference type="EMBL" id="JAVRJZ010000016">
    <property type="protein sequence ID" value="KAK2710646.1"/>
    <property type="molecule type" value="Genomic_DNA"/>
</dbReference>
<sequence>MGRRSSSANFEVFSQVDCIKFFSAVLKSVQLKEPVALFCFSSQGLKVTSEDAKSVQLNAFLPLEVFEEYRLNTDGNPVKFRLQLNVLIECLELFSEGKLLQDSRPRMVMTYEQYGAPLCLSVEEPVVSTDCKIKTLEPDEPVDFHFDLSDSTGKMILKSEVLKEAFSELDSTADKIKIEILVDPPTLRLVTNGSCGRSQTDIQANTEYVEMFSYQEKVDASYHQDMLKLALKPLGISKRTSLRIDERGILCLQFMIQQENDKTGFVEFYCSPELLDDESE</sequence>
<comment type="similarity">
    <text evidence="2">Belongs to the rad1 family.</text>
</comment>
<evidence type="ECO:0000256" key="1">
    <source>
        <dbReference type="ARBA" id="ARBA00004123"/>
    </source>
</evidence>
<proteinExistence type="inferred from homology"/>
<dbReference type="PANTHER" id="PTHR10870:SF0">
    <property type="entry name" value="CELL CYCLE CHECKPOINT PROTEIN RAD1"/>
    <property type="match status" value="1"/>
</dbReference>
<evidence type="ECO:0000256" key="2">
    <source>
        <dbReference type="ARBA" id="ARBA00010991"/>
    </source>
</evidence>
<dbReference type="Proteomes" id="UP001187531">
    <property type="component" value="Unassembled WGS sequence"/>
</dbReference>
<evidence type="ECO:0000256" key="4">
    <source>
        <dbReference type="ARBA" id="ARBA00023204"/>
    </source>
</evidence>
<organism evidence="6 7">
    <name type="scientific">Artemia franciscana</name>
    <name type="common">Brine shrimp</name>
    <name type="synonym">Artemia sanfranciscana</name>
    <dbReference type="NCBI Taxonomy" id="6661"/>
    <lineage>
        <taxon>Eukaryota</taxon>
        <taxon>Metazoa</taxon>
        <taxon>Ecdysozoa</taxon>
        <taxon>Arthropoda</taxon>
        <taxon>Crustacea</taxon>
        <taxon>Branchiopoda</taxon>
        <taxon>Anostraca</taxon>
        <taxon>Artemiidae</taxon>
        <taxon>Artemia</taxon>
    </lineage>
</organism>
<keyword evidence="5" id="KW-0539">Nucleus</keyword>
<comment type="subcellular location">
    <subcellularLocation>
        <location evidence="1">Nucleus</location>
    </subcellularLocation>
</comment>
<dbReference type="PRINTS" id="PR01245">
    <property type="entry name" value="RAD1REC1"/>
</dbReference>
<dbReference type="InterPro" id="IPR003021">
    <property type="entry name" value="Rad1_Rec1_Rad17"/>
</dbReference>
<evidence type="ECO:0000313" key="6">
    <source>
        <dbReference type="EMBL" id="KAK2710646.1"/>
    </source>
</evidence>
<dbReference type="GO" id="GO:0030896">
    <property type="term" value="C:checkpoint clamp complex"/>
    <property type="evidence" value="ECO:0007669"/>
    <property type="project" value="TreeGrafter"/>
</dbReference>
<evidence type="ECO:0008006" key="8">
    <source>
        <dbReference type="Google" id="ProtNLM"/>
    </source>
</evidence>
<keyword evidence="3" id="KW-0227">DNA damage</keyword>
<name>A0AA88HMZ1_ARTSF</name>
<protein>
    <recommendedName>
        <fullName evidence="8">Cell cycle checkpoint protein RAD1</fullName>
    </recommendedName>
</protein>
<dbReference type="GO" id="GO:0000077">
    <property type="term" value="P:DNA damage checkpoint signaling"/>
    <property type="evidence" value="ECO:0007669"/>
    <property type="project" value="InterPro"/>
</dbReference>
<comment type="caution">
    <text evidence="6">The sequence shown here is derived from an EMBL/GenBank/DDBJ whole genome shotgun (WGS) entry which is preliminary data.</text>
</comment>
<dbReference type="InterPro" id="IPR003011">
    <property type="entry name" value="Cell_cycle_checkpoint_Rad1"/>
</dbReference>
<keyword evidence="4" id="KW-0234">DNA repair</keyword>
<evidence type="ECO:0000256" key="3">
    <source>
        <dbReference type="ARBA" id="ARBA00022763"/>
    </source>
</evidence>
<dbReference type="CDD" id="cd00577">
    <property type="entry name" value="PCNA"/>
    <property type="match status" value="1"/>
</dbReference>
<gene>
    <name evidence="6" type="ORF">QYM36_011987</name>
</gene>
<dbReference type="PRINTS" id="PR01246">
    <property type="entry name" value="RAD1REPAIR"/>
</dbReference>
<dbReference type="Pfam" id="PF02144">
    <property type="entry name" value="Rad1"/>
    <property type="match status" value="1"/>
</dbReference>
<dbReference type="PANTHER" id="PTHR10870">
    <property type="entry name" value="CELL CYCLE CHECKPOINT PROTEIN RAD1"/>
    <property type="match status" value="1"/>
</dbReference>
<evidence type="ECO:0000256" key="5">
    <source>
        <dbReference type="ARBA" id="ARBA00023242"/>
    </source>
</evidence>
<dbReference type="Gene3D" id="3.70.10.10">
    <property type="match status" value="1"/>
</dbReference>
<accession>A0AA88HMZ1</accession>
<dbReference type="AlphaFoldDB" id="A0AA88HMZ1"/>
<dbReference type="GO" id="GO:0006281">
    <property type="term" value="P:DNA repair"/>
    <property type="evidence" value="ECO:0007669"/>
    <property type="project" value="UniProtKB-KW"/>
</dbReference>
<dbReference type="SUPFAM" id="SSF55979">
    <property type="entry name" value="DNA clamp"/>
    <property type="match status" value="1"/>
</dbReference>
<reference evidence="6" key="1">
    <citation type="submission" date="2023-07" db="EMBL/GenBank/DDBJ databases">
        <title>Chromosome-level genome assembly of Artemia franciscana.</title>
        <authorList>
            <person name="Jo E."/>
        </authorList>
    </citation>
    <scope>NUCLEOTIDE SEQUENCE</scope>
    <source>
        <tissue evidence="6">Whole body</tissue>
    </source>
</reference>